<dbReference type="Proteomes" id="UP001417504">
    <property type="component" value="Unassembled WGS sequence"/>
</dbReference>
<name>A0AAP0KLF9_9MAGN</name>
<sequence length="71" mass="7783">MFPSSSLITAPKPILPSLENIVVSTLHFAQPKEGGVYSTLPEEVVGVSCKFSSFFLESLHARSQSRVDWTT</sequence>
<protein>
    <submittedName>
        <fullName evidence="1">Uncharacterized protein</fullName>
    </submittedName>
</protein>
<proteinExistence type="predicted"/>
<comment type="caution">
    <text evidence="1">The sequence shown here is derived from an EMBL/GenBank/DDBJ whole genome shotgun (WGS) entry which is preliminary data.</text>
</comment>
<evidence type="ECO:0000313" key="1">
    <source>
        <dbReference type="EMBL" id="KAK9154737.1"/>
    </source>
</evidence>
<evidence type="ECO:0000313" key="2">
    <source>
        <dbReference type="Proteomes" id="UP001417504"/>
    </source>
</evidence>
<dbReference type="EMBL" id="JBBNAE010000001">
    <property type="protein sequence ID" value="KAK9154737.1"/>
    <property type="molecule type" value="Genomic_DNA"/>
</dbReference>
<keyword evidence="2" id="KW-1185">Reference proteome</keyword>
<dbReference type="AlphaFoldDB" id="A0AAP0KLF9"/>
<accession>A0AAP0KLF9</accession>
<organism evidence="1 2">
    <name type="scientific">Stephania japonica</name>
    <dbReference type="NCBI Taxonomy" id="461633"/>
    <lineage>
        <taxon>Eukaryota</taxon>
        <taxon>Viridiplantae</taxon>
        <taxon>Streptophyta</taxon>
        <taxon>Embryophyta</taxon>
        <taxon>Tracheophyta</taxon>
        <taxon>Spermatophyta</taxon>
        <taxon>Magnoliopsida</taxon>
        <taxon>Ranunculales</taxon>
        <taxon>Menispermaceae</taxon>
        <taxon>Menispermoideae</taxon>
        <taxon>Cissampelideae</taxon>
        <taxon>Stephania</taxon>
    </lineage>
</organism>
<gene>
    <name evidence="1" type="ORF">Sjap_002217</name>
</gene>
<reference evidence="1 2" key="1">
    <citation type="submission" date="2024-01" db="EMBL/GenBank/DDBJ databases">
        <title>Genome assemblies of Stephania.</title>
        <authorList>
            <person name="Yang L."/>
        </authorList>
    </citation>
    <scope>NUCLEOTIDE SEQUENCE [LARGE SCALE GENOMIC DNA]</scope>
    <source>
        <strain evidence="1">QJT</strain>
        <tissue evidence="1">Leaf</tissue>
    </source>
</reference>